<feature type="transmembrane region" description="Helical" evidence="8">
    <location>
        <begin position="306"/>
        <end position="324"/>
    </location>
</feature>
<evidence type="ECO:0000313" key="11">
    <source>
        <dbReference type="Proteomes" id="UP000232122"/>
    </source>
</evidence>
<reference evidence="9" key="3">
    <citation type="submission" date="2023-10" db="EMBL/GenBank/DDBJ databases">
        <authorList>
            <person name="Picardeau M."/>
            <person name="Thibeaux R."/>
        </authorList>
    </citation>
    <scope>NUCLEOTIDE SEQUENCE</scope>
    <source>
        <strain evidence="9">ATI7-C-A5</strain>
    </source>
</reference>
<feature type="transmembrane region" description="Helical" evidence="8">
    <location>
        <begin position="9"/>
        <end position="27"/>
    </location>
</feature>
<protein>
    <submittedName>
        <fullName evidence="9">Dolichyl-phosphate-mannose-protein mannosyltransferase</fullName>
    </submittedName>
</protein>
<feature type="transmembrane region" description="Helical" evidence="8">
    <location>
        <begin position="525"/>
        <end position="542"/>
    </location>
</feature>
<evidence type="ECO:0000256" key="8">
    <source>
        <dbReference type="SAM" id="Phobius"/>
    </source>
</evidence>
<gene>
    <name evidence="9" type="ORF">CH379_014945</name>
    <name evidence="10" type="ORF">CH379_07015</name>
</gene>
<dbReference type="InterPro" id="IPR050297">
    <property type="entry name" value="LipidA_mod_glycosyltrf_83"/>
</dbReference>
<feature type="transmembrane region" description="Helical" evidence="8">
    <location>
        <begin position="228"/>
        <end position="248"/>
    </location>
</feature>
<dbReference type="PANTHER" id="PTHR33908">
    <property type="entry name" value="MANNOSYLTRANSFERASE YKCB-RELATED"/>
    <property type="match status" value="1"/>
</dbReference>
<evidence type="ECO:0000256" key="3">
    <source>
        <dbReference type="ARBA" id="ARBA00022676"/>
    </source>
</evidence>
<dbReference type="GO" id="GO:0016763">
    <property type="term" value="F:pentosyltransferase activity"/>
    <property type="evidence" value="ECO:0007669"/>
    <property type="project" value="TreeGrafter"/>
</dbReference>
<evidence type="ECO:0000313" key="10">
    <source>
        <dbReference type="EMBL" id="PJZ93578.1"/>
    </source>
</evidence>
<comment type="caution">
    <text evidence="10">The sequence shown here is derived from an EMBL/GenBank/DDBJ whole genome shotgun (WGS) entry which is preliminary data.</text>
</comment>
<keyword evidence="4" id="KW-0808">Transferase</keyword>
<evidence type="ECO:0000256" key="6">
    <source>
        <dbReference type="ARBA" id="ARBA00022989"/>
    </source>
</evidence>
<evidence type="ECO:0000256" key="5">
    <source>
        <dbReference type="ARBA" id="ARBA00022692"/>
    </source>
</evidence>
<accession>A0A2N0BJ66</accession>
<feature type="transmembrane region" description="Helical" evidence="8">
    <location>
        <begin position="477"/>
        <end position="495"/>
    </location>
</feature>
<evidence type="ECO:0000256" key="1">
    <source>
        <dbReference type="ARBA" id="ARBA00004651"/>
    </source>
</evidence>
<feature type="transmembrane region" description="Helical" evidence="8">
    <location>
        <begin position="154"/>
        <end position="175"/>
    </location>
</feature>
<proteinExistence type="predicted"/>
<name>A0A2N0BAQ1_9LEPT</name>
<reference evidence="9 11" key="2">
    <citation type="journal article" date="2018" name="Microb. Genom.">
        <title>Deciphering the unexplored Leptospira diversity from soils uncovers genomic evolution to virulence.</title>
        <authorList>
            <person name="Thibeaux R."/>
            <person name="Iraola G."/>
            <person name="Ferres I."/>
            <person name="Bierque E."/>
            <person name="Girault D."/>
            <person name="Soupe-Gilbert M.E."/>
            <person name="Picardeau M."/>
            <person name="Goarant C."/>
        </authorList>
    </citation>
    <scope>NUCLEOTIDE SEQUENCE [LARGE SCALE GENOMIC DNA]</scope>
    <source>
        <strain evidence="9 11">ATI7-C-A5</strain>
    </source>
</reference>
<dbReference type="PANTHER" id="PTHR33908:SF11">
    <property type="entry name" value="MEMBRANE PROTEIN"/>
    <property type="match status" value="1"/>
</dbReference>
<evidence type="ECO:0000256" key="2">
    <source>
        <dbReference type="ARBA" id="ARBA00022475"/>
    </source>
</evidence>
<keyword evidence="7 8" id="KW-0472">Membrane</keyword>
<feature type="transmembrane region" description="Helical" evidence="8">
    <location>
        <begin position="255"/>
        <end position="271"/>
    </location>
</feature>
<dbReference type="EMBL" id="NPEF02000017">
    <property type="protein sequence ID" value="MDV6236925.1"/>
    <property type="molecule type" value="Genomic_DNA"/>
</dbReference>
<evidence type="ECO:0000313" key="9">
    <source>
        <dbReference type="EMBL" id="MDV6236925.1"/>
    </source>
</evidence>
<sequence length="564" mass="64242">MFLRRSGKAALILMAFVSFFIFYRIILFSNRIQNEFLKVSQAILSVEPPTVGPWIYRETWIFLGAYATICVLILLFSFVAKRLFRAGTMSVNVILFFATVLLSVEAQEWKGSHWRIKPALYVLFCLSILYTILFRSGRMRPLLERFLKSIEERYSLYLGVIVLSSVLQRVFALYLDPNLLVEGDDPEYYYSAAIQLYEHGIHPHSGFSSGMIYFLAGSFRLFGIGQGSAKVVLILIGSVGLICLAFFAKDFFRSKAISIFTVAFYLISSHYVSFSNQFWNENLFHPLFSIFLFSAYRFVRSVSAGSFSASISYSFVSGLLFFYLVQLRSWFLLVGVLFLSLLCFFEFSGLKKRSAILVSGIAVLIVTLLGSGFAFQGFQNKEGHFLLPTSNGKANFIIGNHPYSQGTYTRHWVTYTIETGSDLNSEELFKKVILENLKDPAFLFSNLTKKTLLWFFSAGGPRPFTDYYQHPLSFAQYFFRISCFLLMCFGIFRSFSDRLGKILPAVYVSIFFIHLIYFADYRFTLTAMPLQALFIGCGLLALTRKAFGENDSNHVESDSSSETS</sequence>
<dbReference type="RefSeq" id="WP_100747372.1">
    <property type="nucleotide sequence ID" value="NZ_NPEF02000017.1"/>
</dbReference>
<dbReference type="AlphaFoldDB" id="A0A2N0BAQ1"/>
<evidence type="ECO:0000256" key="7">
    <source>
        <dbReference type="ARBA" id="ARBA00023136"/>
    </source>
</evidence>
<keyword evidence="11" id="KW-1185">Reference proteome</keyword>
<feature type="transmembrane region" description="Helical" evidence="8">
    <location>
        <begin position="502"/>
        <end position="519"/>
    </location>
</feature>
<keyword evidence="6 8" id="KW-1133">Transmembrane helix</keyword>
<feature type="transmembrane region" description="Helical" evidence="8">
    <location>
        <begin position="86"/>
        <end position="104"/>
    </location>
</feature>
<feature type="transmembrane region" description="Helical" evidence="8">
    <location>
        <begin position="330"/>
        <end position="348"/>
    </location>
</feature>
<dbReference type="EMBL" id="NPEF01000054">
    <property type="protein sequence ID" value="PJZ93578.1"/>
    <property type="molecule type" value="Genomic_DNA"/>
</dbReference>
<dbReference type="Proteomes" id="UP000232122">
    <property type="component" value="Unassembled WGS sequence"/>
</dbReference>
<feature type="transmembrane region" description="Helical" evidence="8">
    <location>
        <begin position="60"/>
        <end position="79"/>
    </location>
</feature>
<reference evidence="10" key="1">
    <citation type="submission" date="2017-07" db="EMBL/GenBank/DDBJ databases">
        <title>Leptospira spp. isolated from tropical soils.</title>
        <authorList>
            <person name="Thibeaux R."/>
            <person name="Iraola G."/>
            <person name="Ferres I."/>
            <person name="Bierque E."/>
            <person name="Girault D."/>
            <person name="Soupe-Gilbert M.-E."/>
            <person name="Picardeau M."/>
            <person name="Goarant C."/>
        </authorList>
    </citation>
    <scope>NUCLEOTIDE SEQUENCE [LARGE SCALE GENOMIC DNA]</scope>
    <source>
        <strain evidence="10">ATI7-C-A5</strain>
    </source>
</reference>
<feature type="transmembrane region" description="Helical" evidence="8">
    <location>
        <begin position="116"/>
        <end position="133"/>
    </location>
</feature>
<feature type="transmembrane region" description="Helical" evidence="8">
    <location>
        <begin position="355"/>
        <end position="378"/>
    </location>
</feature>
<dbReference type="GO" id="GO:0005886">
    <property type="term" value="C:plasma membrane"/>
    <property type="evidence" value="ECO:0007669"/>
    <property type="project" value="UniProtKB-SubCell"/>
</dbReference>
<comment type="subcellular location">
    <subcellularLocation>
        <location evidence="1">Cell membrane</location>
        <topology evidence="1">Multi-pass membrane protein</topology>
    </subcellularLocation>
</comment>
<keyword evidence="2" id="KW-1003">Cell membrane</keyword>
<keyword evidence="3 9" id="KW-0328">Glycosyltransferase</keyword>
<evidence type="ECO:0000256" key="4">
    <source>
        <dbReference type="ARBA" id="ARBA00022679"/>
    </source>
</evidence>
<keyword evidence="5 8" id="KW-0812">Transmembrane</keyword>
<dbReference type="OrthoDB" id="317756at2"/>
<organism evidence="10">
    <name type="scientific">Leptospira ellisii</name>
    <dbReference type="NCBI Taxonomy" id="2023197"/>
    <lineage>
        <taxon>Bacteria</taxon>
        <taxon>Pseudomonadati</taxon>
        <taxon>Spirochaetota</taxon>
        <taxon>Spirochaetia</taxon>
        <taxon>Leptospirales</taxon>
        <taxon>Leptospiraceae</taxon>
        <taxon>Leptospira</taxon>
    </lineage>
</organism>
<accession>A0A2N0BAQ1</accession>
<dbReference type="GO" id="GO:0009103">
    <property type="term" value="P:lipopolysaccharide biosynthetic process"/>
    <property type="evidence" value="ECO:0007669"/>
    <property type="project" value="UniProtKB-ARBA"/>
</dbReference>